<sequence length="117" mass="12915">MSTGIGNHKFSTSNGSIWSPDEAICPYCSYEHCEADHCDVGIGMVQCGPYHCPVCEASEISSLDTRELTEREKETGWFEPGSRVSDVANTVNGRLVDHREAKEFYDIGLLDKKALGQ</sequence>
<proteinExistence type="predicted"/>
<evidence type="ECO:0000313" key="1">
    <source>
        <dbReference type="EMBL" id="DAE23051.1"/>
    </source>
</evidence>
<keyword evidence="1" id="KW-0687">Ribonucleoprotein</keyword>
<accession>A0A8S5QW09</accession>
<dbReference type="EMBL" id="BK015744">
    <property type="protein sequence ID" value="DAE23051.1"/>
    <property type="molecule type" value="Genomic_DNA"/>
</dbReference>
<protein>
    <submittedName>
        <fullName evidence="1">30S ribosomal protein S11</fullName>
    </submittedName>
</protein>
<keyword evidence="1" id="KW-0689">Ribosomal protein</keyword>
<reference evidence="1" key="1">
    <citation type="journal article" date="2021" name="Proc. Natl. Acad. Sci. U.S.A.">
        <title>A Catalog of Tens of Thousands of Viruses from Human Metagenomes Reveals Hidden Associations with Chronic Diseases.</title>
        <authorList>
            <person name="Tisza M.J."/>
            <person name="Buck C.B."/>
        </authorList>
    </citation>
    <scope>NUCLEOTIDE SEQUENCE</scope>
    <source>
        <strain evidence="1">Ct2u94</strain>
    </source>
</reference>
<organism evidence="1">
    <name type="scientific">Siphoviridae sp. ct2u94</name>
    <dbReference type="NCBI Taxonomy" id="2826277"/>
    <lineage>
        <taxon>Viruses</taxon>
        <taxon>Duplodnaviria</taxon>
        <taxon>Heunggongvirae</taxon>
        <taxon>Uroviricota</taxon>
        <taxon>Caudoviricetes</taxon>
    </lineage>
</organism>
<name>A0A8S5QW09_9CAUD</name>